<dbReference type="CDD" id="cd02869">
    <property type="entry name" value="PseudoU_synth_RluA_like"/>
    <property type="match status" value="1"/>
</dbReference>
<dbReference type="Proteomes" id="UP001172083">
    <property type="component" value="Unassembled WGS sequence"/>
</dbReference>
<dbReference type="GO" id="GO:0016853">
    <property type="term" value="F:isomerase activity"/>
    <property type="evidence" value="ECO:0007669"/>
    <property type="project" value="UniProtKB-KW"/>
</dbReference>
<name>A0ABT8LI44_9BACT</name>
<proteinExistence type="inferred from homology"/>
<dbReference type="PANTHER" id="PTHR21600:SF44">
    <property type="entry name" value="RIBOSOMAL LARGE SUBUNIT PSEUDOURIDINE SYNTHASE D"/>
    <property type="match status" value="1"/>
</dbReference>
<dbReference type="EC" id="5.4.99.-" evidence="3"/>
<sequence length="237" mass="27117">MGKLKFEELIVFENDNYIVINKPPFVASLDDRNDEVNLLSLAKNYHPLAQLCHRLDKETSGALAIAKSPEAYRSLSIQFEKREVIKEYHAVAEGIHNFKDLKIEAPIFSSGKGTVRIDHYRGKESTTTIDTIKAFRAHTLLACFPHSGRMHQIRVHLAHQQAPIIGDLVYGGHHFYLSSIKRNYHLKKGTEELPLIKRIALHARYLKFKDMTGNDLSVNVEYPKDFSVLLKQLDKNI</sequence>
<gene>
    <name evidence="3" type="ORF">QQ020_27875</name>
</gene>
<dbReference type="Gene3D" id="3.30.2350.10">
    <property type="entry name" value="Pseudouridine synthase"/>
    <property type="match status" value="1"/>
</dbReference>
<dbReference type="InterPro" id="IPR006145">
    <property type="entry name" value="PsdUridine_synth_RsuA/RluA"/>
</dbReference>
<feature type="domain" description="Pseudouridine synthase RsuA/RluA-like" evidence="2">
    <location>
        <begin position="16"/>
        <end position="159"/>
    </location>
</feature>
<dbReference type="InterPro" id="IPR050188">
    <property type="entry name" value="RluA_PseudoU_synthase"/>
</dbReference>
<dbReference type="InterPro" id="IPR020103">
    <property type="entry name" value="PsdUridine_synth_cat_dom_sf"/>
</dbReference>
<keyword evidence="3" id="KW-0413">Isomerase</keyword>
<evidence type="ECO:0000313" key="3">
    <source>
        <dbReference type="EMBL" id="MDN5215928.1"/>
    </source>
</evidence>
<dbReference type="PANTHER" id="PTHR21600">
    <property type="entry name" value="MITOCHONDRIAL RNA PSEUDOURIDINE SYNTHASE"/>
    <property type="match status" value="1"/>
</dbReference>
<evidence type="ECO:0000259" key="2">
    <source>
        <dbReference type="Pfam" id="PF00849"/>
    </source>
</evidence>
<reference evidence="3" key="1">
    <citation type="submission" date="2023-06" db="EMBL/GenBank/DDBJ databases">
        <title>Genomic of Agaribacillus aureum.</title>
        <authorList>
            <person name="Wang G."/>
        </authorList>
    </citation>
    <scope>NUCLEOTIDE SEQUENCE</scope>
    <source>
        <strain evidence="3">BMA12</strain>
    </source>
</reference>
<comment type="caution">
    <text evidence="3">The sequence shown here is derived from an EMBL/GenBank/DDBJ whole genome shotgun (WGS) entry which is preliminary data.</text>
</comment>
<dbReference type="RefSeq" id="WP_346761263.1">
    <property type="nucleotide sequence ID" value="NZ_JAUJEB010000007.1"/>
</dbReference>
<keyword evidence="4" id="KW-1185">Reference proteome</keyword>
<dbReference type="Pfam" id="PF00849">
    <property type="entry name" value="PseudoU_synth_2"/>
    <property type="match status" value="1"/>
</dbReference>
<dbReference type="SUPFAM" id="SSF55120">
    <property type="entry name" value="Pseudouridine synthase"/>
    <property type="match status" value="1"/>
</dbReference>
<protein>
    <submittedName>
        <fullName evidence="3">RluA family pseudouridine synthase</fullName>
        <ecNumber evidence="3">5.4.99.-</ecNumber>
    </submittedName>
</protein>
<evidence type="ECO:0000313" key="4">
    <source>
        <dbReference type="Proteomes" id="UP001172083"/>
    </source>
</evidence>
<dbReference type="EMBL" id="JAUJEB010000007">
    <property type="protein sequence ID" value="MDN5215928.1"/>
    <property type="molecule type" value="Genomic_DNA"/>
</dbReference>
<accession>A0ABT8LI44</accession>
<evidence type="ECO:0000256" key="1">
    <source>
        <dbReference type="ARBA" id="ARBA00010876"/>
    </source>
</evidence>
<organism evidence="3 4">
    <name type="scientific">Agaribacillus aureus</name>
    <dbReference type="NCBI Taxonomy" id="3051825"/>
    <lineage>
        <taxon>Bacteria</taxon>
        <taxon>Pseudomonadati</taxon>
        <taxon>Bacteroidota</taxon>
        <taxon>Cytophagia</taxon>
        <taxon>Cytophagales</taxon>
        <taxon>Splendidivirgaceae</taxon>
        <taxon>Agaribacillus</taxon>
    </lineage>
</organism>
<comment type="similarity">
    <text evidence="1">Belongs to the pseudouridine synthase RluA family.</text>
</comment>